<reference evidence="2 3" key="1">
    <citation type="submission" date="2019-04" db="EMBL/GenBank/DDBJ databases">
        <title>Trinickia sp. 7GSK02, isolated from subtropical forest soil.</title>
        <authorList>
            <person name="Gao Z.-H."/>
            <person name="Qiu L.-H."/>
        </authorList>
    </citation>
    <scope>NUCLEOTIDE SEQUENCE [LARGE SCALE GENOMIC DNA]</scope>
    <source>
        <strain evidence="2 3">7GSK02</strain>
    </source>
</reference>
<dbReference type="PANTHER" id="PTHR43689:SF8">
    <property type="entry name" value="ALPHA_BETA-HYDROLASES SUPERFAMILY PROTEIN"/>
    <property type="match status" value="1"/>
</dbReference>
<feature type="domain" description="AB hydrolase-1" evidence="1">
    <location>
        <begin position="27"/>
        <end position="264"/>
    </location>
</feature>
<keyword evidence="3" id="KW-1185">Reference proteome</keyword>
<dbReference type="OrthoDB" id="5297561at2"/>
<comment type="caution">
    <text evidence="2">The sequence shown here is derived from an EMBL/GenBank/DDBJ whole genome shotgun (WGS) entry which is preliminary data.</text>
</comment>
<dbReference type="PRINTS" id="PR00412">
    <property type="entry name" value="EPOXHYDRLASE"/>
</dbReference>
<dbReference type="RefSeq" id="WP_136898507.1">
    <property type="nucleotide sequence ID" value="NZ_SWJE01000020.1"/>
</dbReference>
<dbReference type="AlphaFoldDB" id="A0A4U1HL38"/>
<evidence type="ECO:0000259" key="1">
    <source>
        <dbReference type="Pfam" id="PF12697"/>
    </source>
</evidence>
<evidence type="ECO:0000313" key="2">
    <source>
        <dbReference type="EMBL" id="TKC80327.1"/>
    </source>
</evidence>
<organism evidence="2 3">
    <name type="scientific">Trinickia terrae</name>
    <dbReference type="NCBI Taxonomy" id="2571161"/>
    <lineage>
        <taxon>Bacteria</taxon>
        <taxon>Pseudomonadati</taxon>
        <taxon>Pseudomonadota</taxon>
        <taxon>Betaproteobacteria</taxon>
        <taxon>Burkholderiales</taxon>
        <taxon>Burkholderiaceae</taxon>
        <taxon>Trinickia</taxon>
    </lineage>
</organism>
<evidence type="ECO:0000313" key="3">
    <source>
        <dbReference type="Proteomes" id="UP000305539"/>
    </source>
</evidence>
<dbReference type="PRINTS" id="PR00111">
    <property type="entry name" value="ABHYDROLASE"/>
</dbReference>
<keyword evidence="2" id="KW-0378">Hydrolase</keyword>
<protein>
    <submittedName>
        <fullName evidence="2">Alpha/beta hydrolase</fullName>
    </submittedName>
</protein>
<dbReference type="Gene3D" id="3.40.50.1820">
    <property type="entry name" value="alpha/beta hydrolase"/>
    <property type="match status" value="1"/>
</dbReference>
<dbReference type="InterPro" id="IPR000639">
    <property type="entry name" value="Epox_hydrolase-like"/>
</dbReference>
<dbReference type="EMBL" id="SWJE01000020">
    <property type="protein sequence ID" value="TKC80327.1"/>
    <property type="molecule type" value="Genomic_DNA"/>
</dbReference>
<name>A0A4U1HL38_9BURK</name>
<dbReference type="InterPro" id="IPR029058">
    <property type="entry name" value="AB_hydrolase_fold"/>
</dbReference>
<dbReference type="Proteomes" id="UP000305539">
    <property type="component" value="Unassembled WGS sequence"/>
</dbReference>
<dbReference type="InterPro" id="IPR000073">
    <property type="entry name" value="AB_hydrolase_1"/>
</dbReference>
<dbReference type="SUPFAM" id="SSF53474">
    <property type="entry name" value="alpha/beta-Hydrolases"/>
    <property type="match status" value="1"/>
</dbReference>
<gene>
    <name evidence="2" type="ORF">FAZ69_28850</name>
</gene>
<sequence length="284" mass="29748">MILDINGAAAYAYTGGKAFDRARPTAVFIHGAQHDHSVWGLQSRYFAHHGFNVLAVDLPGHSRSAGPAAATIGELADWLAALFDAAGVDAAFVAGHSMGSLVALDFAGRYPARAARVALVATAVPMTVSDALLDAALNRESVAIELVNRWSHSTLAAKPSAPGPGFWLHGMNQRLMERVAARGEPRLFHTDFTACNQYADGLARAAQVRCPVRLVVGKKDAMTPPRATRALADALAAAGAAVDTVTLDGGHALMTEQPDATLDALFGFAAPLRNAPRPIQDSPA</sequence>
<dbReference type="PANTHER" id="PTHR43689">
    <property type="entry name" value="HYDROLASE"/>
    <property type="match status" value="1"/>
</dbReference>
<dbReference type="Pfam" id="PF12697">
    <property type="entry name" value="Abhydrolase_6"/>
    <property type="match status" value="1"/>
</dbReference>
<dbReference type="GO" id="GO:0016787">
    <property type="term" value="F:hydrolase activity"/>
    <property type="evidence" value="ECO:0007669"/>
    <property type="project" value="UniProtKB-KW"/>
</dbReference>
<proteinExistence type="predicted"/>
<accession>A0A4U1HL38</accession>